<evidence type="ECO:0000256" key="6">
    <source>
        <dbReference type="ARBA" id="ARBA00022840"/>
    </source>
</evidence>
<evidence type="ECO:0000256" key="11">
    <source>
        <dbReference type="RuleBase" id="RU367045"/>
    </source>
</evidence>
<dbReference type="GO" id="GO:0006888">
    <property type="term" value="P:endoplasmic reticulum to Golgi vesicle-mediated transport"/>
    <property type="evidence" value="ECO:0007669"/>
    <property type="project" value="EnsemblFungi"/>
</dbReference>
<dbReference type="SMART" id="SM01073">
    <property type="entry name" value="CDC48_N"/>
    <property type="match status" value="1"/>
</dbReference>
<dbReference type="GO" id="GO:0048280">
    <property type="term" value="P:vesicle fusion with Golgi apparatus"/>
    <property type="evidence" value="ECO:0007669"/>
    <property type="project" value="EnsemblFungi"/>
</dbReference>
<organism evidence="14 15">
    <name type="scientific">Paramicrosporidium saccamoebae</name>
    <dbReference type="NCBI Taxonomy" id="1246581"/>
    <lineage>
        <taxon>Eukaryota</taxon>
        <taxon>Fungi</taxon>
        <taxon>Fungi incertae sedis</taxon>
        <taxon>Cryptomycota</taxon>
        <taxon>Cryptomycota incertae sedis</taxon>
        <taxon>Paramicrosporidium</taxon>
    </lineage>
</organism>
<protein>
    <recommendedName>
        <fullName evidence="10 11">Vesicular-fusion protein SEC18</fullName>
    </recommendedName>
</protein>
<dbReference type="GO" id="GO:0070300">
    <property type="term" value="F:phosphatidic acid binding"/>
    <property type="evidence" value="ECO:0007669"/>
    <property type="project" value="EnsemblFungi"/>
</dbReference>
<evidence type="ECO:0000256" key="2">
    <source>
        <dbReference type="ARBA" id="ARBA00006914"/>
    </source>
</evidence>
<dbReference type="PROSITE" id="PS00674">
    <property type="entry name" value="AAA"/>
    <property type="match status" value="1"/>
</dbReference>
<dbReference type="GO" id="GO:0000149">
    <property type="term" value="F:SNARE binding"/>
    <property type="evidence" value="ECO:0007669"/>
    <property type="project" value="EnsemblFungi"/>
</dbReference>
<comment type="caution">
    <text evidence="14">The sequence shown here is derived from an EMBL/GenBank/DDBJ whole genome shotgun (WGS) entry which is preliminary data.</text>
</comment>
<dbReference type="Gene3D" id="3.10.330.10">
    <property type="match status" value="1"/>
</dbReference>
<dbReference type="FunFam" id="2.40.40.20:FF:000012">
    <property type="entry name" value="Vesicle-fusing ATPase protein"/>
    <property type="match status" value="1"/>
</dbReference>
<evidence type="ECO:0000256" key="5">
    <source>
        <dbReference type="ARBA" id="ARBA00022741"/>
    </source>
</evidence>
<feature type="domain" description="AAA+ ATPase" evidence="12">
    <location>
        <begin position="519"/>
        <end position="648"/>
    </location>
</feature>
<name>A0A2H9THY4_9FUNG</name>
<dbReference type="InterPro" id="IPR003960">
    <property type="entry name" value="ATPase_AAA_CS"/>
</dbReference>
<dbReference type="SUPFAM" id="SSF50692">
    <property type="entry name" value="ADC-like"/>
    <property type="match status" value="1"/>
</dbReference>
<dbReference type="FunFam" id="3.40.50.300:FF:000187">
    <property type="entry name" value="Vesicular-fusion ATPase SEC18"/>
    <property type="match status" value="1"/>
</dbReference>
<feature type="domain" description="CDC48 N-terminal subdomain" evidence="13">
    <location>
        <begin position="2"/>
        <end position="81"/>
    </location>
</feature>
<dbReference type="InterPro" id="IPR009010">
    <property type="entry name" value="Asp_de-COase-like_dom_sf"/>
</dbReference>
<dbReference type="FunFam" id="3.40.50.300:FF:000166">
    <property type="entry name" value="vesicle-fusing ATPase isoform X1"/>
    <property type="match status" value="1"/>
</dbReference>
<dbReference type="InterPro" id="IPR003593">
    <property type="entry name" value="AAA+_ATPase"/>
</dbReference>
<gene>
    <name evidence="14" type="ORF">PSACC_02958</name>
</gene>
<proteinExistence type="inferred from homology"/>
<dbReference type="Gene3D" id="3.40.50.300">
    <property type="entry name" value="P-loop containing nucleotide triphosphate hydrolases"/>
    <property type="match status" value="2"/>
</dbReference>
<keyword evidence="5 11" id="KW-0547">Nucleotide-binding</keyword>
<dbReference type="InterPro" id="IPR039812">
    <property type="entry name" value="Vesicle-fus_ATPase"/>
</dbReference>
<dbReference type="GO" id="GO:0005524">
    <property type="term" value="F:ATP binding"/>
    <property type="evidence" value="ECO:0007669"/>
    <property type="project" value="UniProtKB-UniRule"/>
</dbReference>
<dbReference type="Pfam" id="PF17862">
    <property type="entry name" value="AAA_lid_3"/>
    <property type="match status" value="1"/>
</dbReference>
<evidence type="ECO:0000259" key="13">
    <source>
        <dbReference type="SMART" id="SM01073"/>
    </source>
</evidence>
<dbReference type="STRING" id="1246581.A0A2H9THY4"/>
<comment type="subcellular location">
    <subcellularLocation>
        <location evidence="1 11">Cytoplasm</location>
    </subcellularLocation>
</comment>
<dbReference type="Gene3D" id="1.10.8.60">
    <property type="match status" value="1"/>
</dbReference>
<evidence type="ECO:0000256" key="10">
    <source>
        <dbReference type="ARBA" id="ARBA00068637"/>
    </source>
</evidence>
<dbReference type="PANTHER" id="PTHR23078:SF3">
    <property type="entry name" value="VESICLE-FUSING ATPASE"/>
    <property type="match status" value="1"/>
</dbReference>
<sequence length="732" mass="81535">MLLVVSKSPSDALALTNCIILNPSDARRLNTQYALVSQNYIMTLRAEEVMAEGQIGLSSTHRNWLQLALADKVSVEPFDPDSFTQDCYLETIRVEVDVLKKQAQTALTFDTVRMAEVFLSNYQRQIFSLGQPFVMDFAGHNLLLKVHSLVNITTGSPRQESATEWGALLPKTEVRFSRAPDSLIKLVGEAQINTNAVIQPDFKFEDMGIGGLDKEFWLIFRRAFASRIYPQDLVQKLGIRHVKGLVLYGPPGTGKTLMARQIAKMLHAREPKIINGPEILNKYVGQSEENIRALFKDAEAEYKAKGDNSELHIIIFDELDAICKQRGGRNDGTGVGDSVVNQLLAKMDGVEQLNNILVIGMTNRLDMLDEALLRPGRFEVQLEIGLPNKEGRCQILKIHTNTNNILDTDVDLEELAGLCKNFTGAEIVGLINSATSFALNRHIKVGSTVEVAKDASTMRVTKDDFFRALSEVHAAYGVDEDEFASCGQDGVLVYSDEVQTLFSQAELVIRQAANSEKSALSGIMLYGVTGSGKTAICAKLATESNFPFIKLLSTHTLVGLSEQAKVQAIAKSEQSLIVVDDIEDLIDYVAIGPRFSTVLLQTFRNFFKKVPPEGRRLVVLATTRNKRLMDQLGLSQHFRTHLHCPNINTVEDFRHLLHHNTTLLEEDRTRILEEVRRVAARGSAFSVPVKILQELLEVCAQDPEEPVLRFMDEFQQFVLNLTSATLDDCTIE</sequence>
<evidence type="ECO:0000256" key="7">
    <source>
        <dbReference type="ARBA" id="ARBA00022892"/>
    </source>
</evidence>
<keyword evidence="8 11" id="KW-0653">Protein transport</keyword>
<dbReference type="OrthoDB" id="9982946at2759"/>
<dbReference type="AlphaFoldDB" id="A0A2H9THY4"/>
<dbReference type="Gene3D" id="2.40.40.20">
    <property type="match status" value="1"/>
</dbReference>
<dbReference type="GO" id="GO:0035494">
    <property type="term" value="P:SNARE complex disassembly"/>
    <property type="evidence" value="ECO:0007669"/>
    <property type="project" value="EnsemblFungi"/>
</dbReference>
<dbReference type="SUPFAM" id="SSF52540">
    <property type="entry name" value="P-loop containing nucleoside triphosphate hydrolases"/>
    <property type="match status" value="2"/>
</dbReference>
<dbReference type="InterPro" id="IPR029067">
    <property type="entry name" value="CDC48_domain_2-like_sf"/>
</dbReference>
<keyword evidence="6 11" id="KW-0067">ATP-binding</keyword>
<keyword evidence="3 11" id="KW-0813">Transport</keyword>
<dbReference type="GO" id="GO:0043001">
    <property type="term" value="P:Golgi to plasma membrane protein transport"/>
    <property type="evidence" value="ECO:0007669"/>
    <property type="project" value="EnsemblFungi"/>
</dbReference>
<dbReference type="GO" id="GO:0016887">
    <property type="term" value="F:ATP hydrolysis activity"/>
    <property type="evidence" value="ECO:0007669"/>
    <property type="project" value="EnsemblFungi"/>
</dbReference>
<evidence type="ECO:0000259" key="12">
    <source>
        <dbReference type="SMART" id="SM00382"/>
    </source>
</evidence>
<keyword evidence="11" id="KW-0378">Hydrolase</keyword>
<dbReference type="InterPro" id="IPR003338">
    <property type="entry name" value="CDC4_N-term_subdom"/>
</dbReference>
<comment type="similarity">
    <text evidence="2 11">Belongs to the AAA ATPase family.</text>
</comment>
<dbReference type="InterPro" id="IPR003959">
    <property type="entry name" value="ATPase_AAA_core"/>
</dbReference>
<reference evidence="14 15" key="1">
    <citation type="submission" date="2016-10" db="EMBL/GenBank/DDBJ databases">
        <title>The genome of Paramicrosporidium saccamoebae is the missing link in understanding Cryptomycota and Microsporidia evolution.</title>
        <authorList>
            <person name="Quandt C.A."/>
            <person name="Beaudet D."/>
            <person name="Corsaro D."/>
            <person name="Michel R."/>
            <person name="Corradi N."/>
            <person name="James T."/>
        </authorList>
    </citation>
    <scope>NUCLEOTIDE SEQUENCE [LARGE SCALE GENOMIC DNA]</scope>
    <source>
        <strain evidence="14 15">KSL3</strain>
    </source>
</reference>
<keyword evidence="7 11" id="KW-0931">ER-Golgi transport</keyword>
<dbReference type="GO" id="GO:0048219">
    <property type="term" value="P:inter-Golgi cisterna vesicle-mediated transport"/>
    <property type="evidence" value="ECO:0007669"/>
    <property type="project" value="EnsemblFungi"/>
</dbReference>
<dbReference type="InterPro" id="IPR027417">
    <property type="entry name" value="P-loop_NTPase"/>
</dbReference>
<dbReference type="Pfam" id="PF00004">
    <property type="entry name" value="AAA"/>
    <property type="match status" value="2"/>
</dbReference>
<dbReference type="GO" id="GO:0005795">
    <property type="term" value="C:Golgi stack"/>
    <property type="evidence" value="ECO:0007669"/>
    <property type="project" value="TreeGrafter"/>
</dbReference>
<dbReference type="SMART" id="SM00382">
    <property type="entry name" value="AAA"/>
    <property type="match status" value="2"/>
</dbReference>
<evidence type="ECO:0000256" key="1">
    <source>
        <dbReference type="ARBA" id="ARBA00004496"/>
    </source>
</evidence>
<dbReference type="CDD" id="cd19504">
    <property type="entry name" value="RecA-like_NSF-SEC18_r1-like"/>
    <property type="match status" value="1"/>
</dbReference>
<dbReference type="InterPro" id="IPR041569">
    <property type="entry name" value="AAA_lid_3"/>
</dbReference>
<dbReference type="SUPFAM" id="SSF54585">
    <property type="entry name" value="Cdc48 domain 2-like"/>
    <property type="match status" value="1"/>
</dbReference>
<accession>A0A2H9THY4</accession>
<dbReference type="PANTHER" id="PTHR23078">
    <property type="entry name" value="VESICULAR-FUSION PROTEIN NSF"/>
    <property type="match status" value="1"/>
</dbReference>
<evidence type="ECO:0000256" key="3">
    <source>
        <dbReference type="ARBA" id="ARBA00022448"/>
    </source>
</evidence>
<evidence type="ECO:0000256" key="4">
    <source>
        <dbReference type="ARBA" id="ARBA00022490"/>
    </source>
</evidence>
<dbReference type="GO" id="GO:0042144">
    <property type="term" value="P:vacuole fusion, non-autophagic"/>
    <property type="evidence" value="ECO:0007669"/>
    <property type="project" value="EnsemblFungi"/>
</dbReference>
<dbReference type="Proteomes" id="UP000240830">
    <property type="component" value="Unassembled WGS sequence"/>
</dbReference>
<dbReference type="FunFam" id="1.10.8.60:FF:000127">
    <property type="entry name" value="Vesicular-fusion protein SEC18"/>
    <property type="match status" value="1"/>
</dbReference>
<comment type="function">
    <text evidence="9 11">Required for vesicle-mediated transport. Catalyzes the fusion of transport vesicles within the Golgi cisternae. Is also required for transport from the endoplasmic reticulum to the Golgi stack. Seems to function as a fusion protein required for the delivery of cargo proteins to all compartments of the Golgi stack independent of vesicle origin.</text>
</comment>
<evidence type="ECO:0000313" key="14">
    <source>
        <dbReference type="EMBL" id="PJF17240.1"/>
    </source>
</evidence>
<evidence type="ECO:0000313" key="15">
    <source>
        <dbReference type="Proteomes" id="UP000240830"/>
    </source>
</evidence>
<keyword evidence="15" id="KW-1185">Reference proteome</keyword>
<dbReference type="CDD" id="cd00009">
    <property type="entry name" value="AAA"/>
    <property type="match status" value="1"/>
</dbReference>
<dbReference type="GO" id="GO:0000045">
    <property type="term" value="P:autophagosome assembly"/>
    <property type="evidence" value="ECO:0007669"/>
    <property type="project" value="EnsemblFungi"/>
</dbReference>
<evidence type="ECO:0000256" key="9">
    <source>
        <dbReference type="ARBA" id="ARBA00056429"/>
    </source>
</evidence>
<feature type="domain" description="AAA+ ATPase" evidence="12">
    <location>
        <begin position="241"/>
        <end position="388"/>
    </location>
</feature>
<dbReference type="EMBL" id="MTSL01000184">
    <property type="protein sequence ID" value="PJF17240.1"/>
    <property type="molecule type" value="Genomic_DNA"/>
</dbReference>
<keyword evidence="4 11" id="KW-0963">Cytoplasm</keyword>
<evidence type="ECO:0000256" key="8">
    <source>
        <dbReference type="ARBA" id="ARBA00022927"/>
    </source>
</evidence>